<reference evidence="13 14" key="1">
    <citation type="submission" date="2018-05" db="EMBL/GenBank/DDBJ databases">
        <title>Micromonospora from Atacama Desert.</title>
        <authorList>
            <person name="Carro L."/>
            <person name="Goodfellow M."/>
            <person name="Klenk H.-P."/>
        </authorList>
    </citation>
    <scope>NUCLEOTIDE SEQUENCE [LARGE SCALE GENOMIC DNA]</scope>
    <source>
        <strain evidence="13 14">LB39</strain>
    </source>
</reference>
<keyword evidence="3" id="KW-0597">Phosphoprotein</keyword>
<keyword evidence="10" id="KW-1133">Transmembrane helix</keyword>
<evidence type="ECO:0000313" key="14">
    <source>
        <dbReference type="Proteomes" id="UP000282312"/>
    </source>
</evidence>
<name>A0A3N9WXQ6_9ACTN</name>
<feature type="transmembrane region" description="Helical" evidence="10">
    <location>
        <begin position="91"/>
        <end position="107"/>
    </location>
</feature>
<dbReference type="Proteomes" id="UP000282312">
    <property type="component" value="Unassembled WGS sequence"/>
</dbReference>
<dbReference type="Pfam" id="PF23539">
    <property type="entry name" value="DUF7134"/>
    <property type="match status" value="1"/>
</dbReference>
<evidence type="ECO:0000256" key="4">
    <source>
        <dbReference type="ARBA" id="ARBA00022679"/>
    </source>
</evidence>
<dbReference type="EMBL" id="QGSZ01000152">
    <property type="protein sequence ID" value="RQX05658.1"/>
    <property type="molecule type" value="Genomic_DNA"/>
</dbReference>
<dbReference type="InterPro" id="IPR055558">
    <property type="entry name" value="DUF7134"/>
</dbReference>
<evidence type="ECO:0000256" key="1">
    <source>
        <dbReference type="ARBA" id="ARBA00000085"/>
    </source>
</evidence>
<dbReference type="InterPro" id="IPR050482">
    <property type="entry name" value="Sensor_HK_TwoCompSys"/>
</dbReference>
<dbReference type="Pfam" id="PF18979">
    <property type="entry name" value="DUF5715"/>
    <property type="match status" value="1"/>
</dbReference>
<protein>
    <recommendedName>
        <fullName evidence="2">histidine kinase</fullName>
        <ecNumber evidence="2">2.7.13.3</ecNumber>
    </recommendedName>
</protein>
<evidence type="ECO:0000259" key="12">
    <source>
        <dbReference type="Pfam" id="PF23539"/>
    </source>
</evidence>
<dbReference type="EC" id="2.7.13.3" evidence="2"/>
<keyword evidence="10" id="KW-0812">Transmembrane</keyword>
<dbReference type="AlphaFoldDB" id="A0A3N9WXQ6"/>
<evidence type="ECO:0000256" key="3">
    <source>
        <dbReference type="ARBA" id="ARBA00022553"/>
    </source>
</evidence>
<feature type="domain" description="DUF7134" evidence="12">
    <location>
        <begin position="14"/>
        <end position="159"/>
    </location>
</feature>
<comment type="caution">
    <text evidence="13">The sequence shown here is derived from an EMBL/GenBank/DDBJ whole genome shotgun (WGS) entry which is preliminary data.</text>
</comment>
<dbReference type="GO" id="GO:0000155">
    <property type="term" value="F:phosphorelay sensor kinase activity"/>
    <property type="evidence" value="ECO:0007669"/>
    <property type="project" value="InterPro"/>
</dbReference>
<evidence type="ECO:0000256" key="5">
    <source>
        <dbReference type="ARBA" id="ARBA00022741"/>
    </source>
</evidence>
<dbReference type="PANTHER" id="PTHR24421">
    <property type="entry name" value="NITRATE/NITRITE SENSOR PROTEIN NARX-RELATED"/>
    <property type="match status" value="1"/>
</dbReference>
<keyword evidence="8" id="KW-0902">Two-component regulatory system</keyword>
<comment type="catalytic activity">
    <reaction evidence="1">
        <text>ATP + protein L-histidine = ADP + protein N-phospho-L-histidine.</text>
        <dbReference type="EC" id="2.7.13.3"/>
    </reaction>
</comment>
<keyword evidence="10" id="KW-0472">Membrane</keyword>
<keyword evidence="7" id="KW-0067">ATP-binding</keyword>
<dbReference type="InterPro" id="IPR011712">
    <property type="entry name" value="Sig_transdc_His_kin_sub3_dim/P"/>
</dbReference>
<evidence type="ECO:0000256" key="7">
    <source>
        <dbReference type="ARBA" id="ARBA00022840"/>
    </source>
</evidence>
<keyword evidence="9" id="KW-0175">Coiled coil</keyword>
<evidence type="ECO:0000256" key="2">
    <source>
        <dbReference type="ARBA" id="ARBA00012438"/>
    </source>
</evidence>
<evidence type="ECO:0000313" key="13">
    <source>
        <dbReference type="EMBL" id="RQX05658.1"/>
    </source>
</evidence>
<dbReference type="Pfam" id="PF07730">
    <property type="entry name" value="HisKA_3"/>
    <property type="match status" value="1"/>
</dbReference>
<accession>A0A3N9WXQ6</accession>
<dbReference type="GO" id="GO:0016020">
    <property type="term" value="C:membrane"/>
    <property type="evidence" value="ECO:0007669"/>
    <property type="project" value="InterPro"/>
</dbReference>
<dbReference type="InterPro" id="IPR043769">
    <property type="entry name" value="DUF5715"/>
</dbReference>
<feature type="domain" description="Signal transduction histidine kinase subgroup 3 dimerisation and phosphoacceptor" evidence="11">
    <location>
        <begin position="186"/>
        <end position="251"/>
    </location>
</feature>
<evidence type="ECO:0000256" key="9">
    <source>
        <dbReference type="SAM" id="Coils"/>
    </source>
</evidence>
<dbReference type="Gene3D" id="1.20.5.1930">
    <property type="match status" value="1"/>
</dbReference>
<keyword evidence="6" id="KW-0418">Kinase</keyword>
<dbReference type="GO" id="GO:0005524">
    <property type="term" value="F:ATP binding"/>
    <property type="evidence" value="ECO:0007669"/>
    <property type="project" value="UniProtKB-KW"/>
</dbReference>
<evidence type="ECO:0000256" key="6">
    <source>
        <dbReference type="ARBA" id="ARBA00022777"/>
    </source>
</evidence>
<feature type="coiled-coil region" evidence="9">
    <location>
        <begin position="162"/>
        <end position="196"/>
    </location>
</feature>
<organism evidence="13 14">
    <name type="scientific">Micromonospora inaquosa</name>
    <dbReference type="NCBI Taxonomy" id="2203716"/>
    <lineage>
        <taxon>Bacteria</taxon>
        <taxon>Bacillati</taxon>
        <taxon>Actinomycetota</taxon>
        <taxon>Actinomycetes</taxon>
        <taxon>Micromonosporales</taxon>
        <taxon>Micromonosporaceae</taxon>
        <taxon>Micromonospora</taxon>
    </lineage>
</organism>
<dbReference type="PANTHER" id="PTHR24421:SF10">
    <property type="entry name" value="NITRATE_NITRITE SENSOR PROTEIN NARQ"/>
    <property type="match status" value="1"/>
</dbReference>
<proteinExistence type="predicted"/>
<feature type="transmembrane region" description="Helical" evidence="10">
    <location>
        <begin position="112"/>
        <end position="129"/>
    </location>
</feature>
<evidence type="ECO:0000259" key="11">
    <source>
        <dbReference type="Pfam" id="PF07730"/>
    </source>
</evidence>
<evidence type="ECO:0000256" key="10">
    <source>
        <dbReference type="SAM" id="Phobius"/>
    </source>
</evidence>
<feature type="transmembrane region" description="Helical" evidence="10">
    <location>
        <begin position="141"/>
        <end position="159"/>
    </location>
</feature>
<sequence length="575" mass="62720">MTAMRRGGQWRWPELAADAVLALVLLGFGLLATGLAGDNQPGSRPVDAASRALIAVAALALLVRRRAPVATLVVGAVATSTYLLIGYPYGPILLTFLIAVYTVAVRLPVRPAALATGGAFVLLLAHVFFGRGPAPGWTGVLPASAWVVVPFAVGVVVRVSRETAARTRAETARNRAEQARRQADEERLRIAQEVHDVVGHGLAAISMQAEIALHLLPKRPEQAEVALTAISRTSREALDELRVTLGAVRRGAEREPVPGLARLPALRDRLAGAGLAVEVRVTGESRELPAAVDLAAYRVAVAELLVEVGALADVASTRARQVLIDERLREPALAAVLDATPQGLIGARETLLLEMARYQPNDRTSAGDLSALVRIYLLSRIDVLWWQDAPTFVTDDQVNGSAELVDLEWLRRRDLLRFRYQEQPATMLGRAARGLRRRLRPDATPHTAGLLFRRARREVVALLNEIGREFTALAPPATPPLWVTSLVRSAEHQYRLRRLGYAAMLPSGHCLGYSVDVELAWFERFGARDTLAQLLLSRQEAGELNVIDEGQAWHLCLAPTARRRLRRAYEAEMGV</sequence>
<keyword evidence="4" id="KW-0808">Transferase</keyword>
<gene>
    <name evidence="13" type="ORF">DLJ59_06975</name>
</gene>
<evidence type="ECO:0000256" key="8">
    <source>
        <dbReference type="ARBA" id="ARBA00023012"/>
    </source>
</evidence>
<keyword evidence="14" id="KW-1185">Reference proteome</keyword>
<dbReference type="OrthoDB" id="5174768at2"/>
<dbReference type="GO" id="GO:0046983">
    <property type="term" value="F:protein dimerization activity"/>
    <property type="evidence" value="ECO:0007669"/>
    <property type="project" value="InterPro"/>
</dbReference>
<keyword evidence="5" id="KW-0547">Nucleotide-binding</keyword>